<dbReference type="Proteomes" id="UP000198779">
    <property type="component" value="Unassembled WGS sequence"/>
</dbReference>
<accession>A0A1G7W2P8</accession>
<evidence type="ECO:0000313" key="3">
    <source>
        <dbReference type="EMBL" id="SDO25221.1"/>
    </source>
</evidence>
<protein>
    <submittedName>
        <fullName evidence="3">Uncharacterized protein</fullName>
    </submittedName>
</protein>
<dbReference type="EMBL" id="FNCQ01000007">
    <property type="protein sequence ID" value="SDG66292.1"/>
    <property type="molecule type" value="Genomic_DNA"/>
</dbReference>
<dbReference type="Proteomes" id="UP000199134">
    <property type="component" value="Unassembled WGS sequence"/>
</dbReference>
<dbReference type="AlphaFoldDB" id="A0A1H0I2C2"/>
<keyword evidence="1" id="KW-0812">Transmembrane</keyword>
<feature type="transmembrane region" description="Helical" evidence="1">
    <location>
        <begin position="28"/>
        <end position="47"/>
    </location>
</feature>
<evidence type="ECO:0000313" key="2">
    <source>
        <dbReference type="EMBL" id="SDG66292.1"/>
    </source>
</evidence>
<evidence type="ECO:0000313" key="5">
    <source>
        <dbReference type="Proteomes" id="UP000199134"/>
    </source>
</evidence>
<sequence length="53" mass="5889">MKKNYFYIAALVLAIIIVDRLALPKAIAYAICAGLGYMIGAISWSTIKNRKKE</sequence>
<gene>
    <name evidence="3" type="ORF">SAMN04487900_112108</name>
    <name evidence="2" type="ORF">SAMN04487901_10737</name>
</gene>
<dbReference type="RefSeq" id="WP_176756996.1">
    <property type="nucleotide sequence ID" value="NZ_FNCQ01000007.1"/>
</dbReference>
<keyword evidence="1" id="KW-0472">Membrane</keyword>
<feature type="transmembrane region" description="Helical" evidence="1">
    <location>
        <begin position="5"/>
        <end position="22"/>
    </location>
</feature>
<reference evidence="2 5" key="1">
    <citation type="submission" date="2016-10" db="EMBL/GenBank/DDBJ databases">
        <authorList>
            <person name="de Groot N.N."/>
        </authorList>
    </citation>
    <scope>NUCLEOTIDE SEQUENCE [LARGE SCALE GENOMIC DNA]</scope>
    <source>
        <strain evidence="5">BP1-145</strain>
        <strain evidence="2">BP1-148</strain>
    </source>
</reference>
<accession>A0A1H0I2C2</accession>
<keyword evidence="4" id="KW-1185">Reference proteome</keyword>
<evidence type="ECO:0000313" key="4">
    <source>
        <dbReference type="Proteomes" id="UP000198779"/>
    </source>
</evidence>
<organism evidence="3 5">
    <name type="scientific">Prevotella communis</name>
    <dbReference type="NCBI Taxonomy" id="2913614"/>
    <lineage>
        <taxon>Bacteria</taxon>
        <taxon>Pseudomonadati</taxon>
        <taxon>Bacteroidota</taxon>
        <taxon>Bacteroidia</taxon>
        <taxon>Bacteroidales</taxon>
        <taxon>Prevotellaceae</taxon>
        <taxon>Prevotella</taxon>
    </lineage>
</organism>
<reference evidence="3 4" key="2">
    <citation type="submission" date="2016-10" db="EMBL/GenBank/DDBJ databases">
        <authorList>
            <person name="Varghese N."/>
            <person name="Submissions S."/>
        </authorList>
    </citation>
    <scope>NUCLEOTIDE SEQUENCE</scope>
    <source>
        <strain evidence="3">BP1-145</strain>
        <strain evidence="4">BP1-148</strain>
    </source>
</reference>
<dbReference type="STRING" id="645274.SAMN04487901_10737"/>
<evidence type="ECO:0000256" key="1">
    <source>
        <dbReference type="SAM" id="Phobius"/>
    </source>
</evidence>
<dbReference type="EMBL" id="FNIW01000012">
    <property type="protein sequence ID" value="SDO25221.1"/>
    <property type="molecule type" value="Genomic_DNA"/>
</dbReference>
<keyword evidence="1" id="KW-1133">Transmembrane helix</keyword>
<name>A0A1H0I2C2_9BACT</name>
<proteinExistence type="predicted"/>